<protein>
    <submittedName>
        <fullName evidence="3">Uncharacterized protein</fullName>
    </submittedName>
</protein>
<feature type="region of interest" description="Disordered" evidence="1">
    <location>
        <begin position="39"/>
        <end position="60"/>
    </location>
</feature>
<dbReference type="EMBL" id="JADIMC010000039">
    <property type="protein sequence ID" value="MBO8476030.1"/>
    <property type="molecule type" value="Genomic_DNA"/>
</dbReference>
<reference evidence="3" key="1">
    <citation type="submission" date="2020-10" db="EMBL/GenBank/DDBJ databases">
        <authorList>
            <person name="Gilroy R."/>
        </authorList>
    </citation>
    <scope>NUCLEOTIDE SEQUENCE</scope>
    <source>
        <strain evidence="3">6919</strain>
    </source>
</reference>
<evidence type="ECO:0000313" key="3">
    <source>
        <dbReference type="EMBL" id="MBO8476030.1"/>
    </source>
</evidence>
<feature type="signal peptide" evidence="2">
    <location>
        <begin position="1"/>
        <end position="19"/>
    </location>
</feature>
<accession>A0A9D9NJT7</accession>
<evidence type="ECO:0000256" key="2">
    <source>
        <dbReference type="SAM" id="SignalP"/>
    </source>
</evidence>
<feature type="compositionally biased region" description="Polar residues" evidence="1">
    <location>
        <begin position="105"/>
        <end position="126"/>
    </location>
</feature>
<organism evidence="3 4">
    <name type="scientific">Candidatus Limisoma faecipullorum</name>
    <dbReference type="NCBI Taxonomy" id="2840854"/>
    <lineage>
        <taxon>Bacteria</taxon>
        <taxon>Pseudomonadati</taxon>
        <taxon>Bacteroidota</taxon>
        <taxon>Bacteroidia</taxon>
        <taxon>Bacteroidales</taxon>
        <taxon>Candidatus Limisoma</taxon>
    </lineage>
</organism>
<dbReference type="AlphaFoldDB" id="A0A9D9NJT7"/>
<proteinExistence type="predicted"/>
<comment type="caution">
    <text evidence="3">The sequence shown here is derived from an EMBL/GenBank/DDBJ whole genome shotgun (WGS) entry which is preliminary data.</text>
</comment>
<keyword evidence="2" id="KW-0732">Signal</keyword>
<feature type="compositionally biased region" description="Low complexity" evidence="1">
    <location>
        <begin position="40"/>
        <end position="51"/>
    </location>
</feature>
<evidence type="ECO:0000256" key="1">
    <source>
        <dbReference type="SAM" id="MobiDB-lite"/>
    </source>
</evidence>
<dbReference type="PROSITE" id="PS51257">
    <property type="entry name" value="PROKAR_LIPOPROTEIN"/>
    <property type="match status" value="1"/>
</dbReference>
<feature type="chain" id="PRO_5038439826" evidence="2">
    <location>
        <begin position="20"/>
        <end position="151"/>
    </location>
</feature>
<reference evidence="3" key="2">
    <citation type="journal article" date="2021" name="PeerJ">
        <title>Extensive microbial diversity within the chicken gut microbiome revealed by metagenomics and culture.</title>
        <authorList>
            <person name="Gilroy R."/>
            <person name="Ravi A."/>
            <person name="Getino M."/>
            <person name="Pursley I."/>
            <person name="Horton D.L."/>
            <person name="Alikhan N.F."/>
            <person name="Baker D."/>
            <person name="Gharbi K."/>
            <person name="Hall N."/>
            <person name="Watson M."/>
            <person name="Adriaenssens E.M."/>
            <person name="Foster-Nyarko E."/>
            <person name="Jarju S."/>
            <person name="Secka A."/>
            <person name="Antonio M."/>
            <person name="Oren A."/>
            <person name="Chaudhuri R.R."/>
            <person name="La Ragione R."/>
            <person name="Hildebrand F."/>
            <person name="Pallen M.J."/>
        </authorList>
    </citation>
    <scope>NUCLEOTIDE SEQUENCE</scope>
    <source>
        <strain evidence="3">6919</strain>
    </source>
</reference>
<feature type="region of interest" description="Disordered" evidence="1">
    <location>
        <begin position="89"/>
        <end position="126"/>
    </location>
</feature>
<dbReference type="Proteomes" id="UP000823598">
    <property type="component" value="Unassembled WGS sequence"/>
</dbReference>
<name>A0A9D9NJT7_9BACT</name>
<sequence>MKSARTAATVLLLLSIAAAACRSNKESSATIVTDDSAIVSSGTSGTATRATTESRQEESERLEIVFTPPDSMTGKQGVERIVHTTVDRHGVSESVAGKSRKRETASTMSSGTTAEKTAKQSAPPTNAGKTVFMVITTAILTYYITRKHYKK</sequence>
<gene>
    <name evidence="3" type="ORF">IAB88_03440</name>
</gene>
<evidence type="ECO:0000313" key="4">
    <source>
        <dbReference type="Proteomes" id="UP000823598"/>
    </source>
</evidence>